<dbReference type="EMBL" id="JBHUMB010000014">
    <property type="protein sequence ID" value="MFD2744165.1"/>
    <property type="molecule type" value="Genomic_DNA"/>
</dbReference>
<dbReference type="RefSeq" id="WP_066751086.1">
    <property type="nucleotide sequence ID" value="NZ_JBHUMB010000014.1"/>
</dbReference>
<sequence length="409" mass="47660">MYIKIKAIRITQPLSDFFVFTMKAKHLLDLCFTDPIRYKADGELTGSQRKLDEERRLKSITKYVNSKDLALPNSIVIAANYNEEGFVEENETLRWKFEKIDEELYEISIPENKRLASVIDGQHRLFSFREASLERLETDLLVSAYFDLPLPLQAFIFATINYNQKPVSKSYAMEQFGYYLETNKPETWTPELLGVFFSRKMNLDQDSIFFNRIKVAPQDSQNLLTLDQKELDWKISMSTSVFGIIKLFTNNAKRDADTMGFYDFELRRRMLLKKINDKSVLREYYLEGNDVLIYTIINNFFIAVSEQLIKPSSSTSFIKKTTGISALFKLLEFLLKEYLSLKDIRVDLFREKIAPLTEIDFSDTFFQVPSSSGTSKIYNTMLVKLGHKDILSIINEEDRINISKLTKKN</sequence>
<reference evidence="2" key="1">
    <citation type="journal article" date="2019" name="Int. J. Syst. Evol. Microbiol.">
        <title>The Global Catalogue of Microorganisms (GCM) 10K type strain sequencing project: providing services to taxonomists for standard genome sequencing and annotation.</title>
        <authorList>
            <consortium name="The Broad Institute Genomics Platform"/>
            <consortium name="The Broad Institute Genome Sequencing Center for Infectious Disease"/>
            <person name="Wu L."/>
            <person name="Ma J."/>
        </authorList>
    </citation>
    <scope>NUCLEOTIDE SEQUENCE [LARGE SCALE GENOMIC DNA]</scope>
    <source>
        <strain evidence="2">KCTC 42247</strain>
    </source>
</reference>
<dbReference type="InterPro" id="IPR017601">
    <property type="entry name" value="DGQHR-contain_dom"/>
</dbReference>
<evidence type="ECO:0000313" key="1">
    <source>
        <dbReference type="EMBL" id="MFD2744165.1"/>
    </source>
</evidence>
<comment type="caution">
    <text evidence="1">The sequence shown here is derived from an EMBL/GenBank/DDBJ whole genome shotgun (WGS) entry which is preliminary data.</text>
</comment>
<name>A0ABW5UFT7_9SPHI</name>
<dbReference type="NCBIfam" id="TIGR03187">
    <property type="entry name" value="DGQHR"/>
    <property type="match status" value="1"/>
</dbReference>
<dbReference type="CDD" id="cd16413">
    <property type="entry name" value="DGQHR_domain"/>
    <property type="match status" value="1"/>
</dbReference>
<accession>A0ABW5UFT7</accession>
<dbReference type="InterPro" id="IPR017642">
    <property type="entry name" value="DNA_S_mod_DndB"/>
</dbReference>
<dbReference type="Pfam" id="PF14072">
    <property type="entry name" value="DndB"/>
    <property type="match status" value="1"/>
</dbReference>
<gene>
    <name evidence="1" type="ORF">ACFSQ6_12265</name>
</gene>
<organism evidence="1 2">
    <name type="scientific">Sphingobacterium populi</name>
    <dbReference type="NCBI Taxonomy" id="1812824"/>
    <lineage>
        <taxon>Bacteria</taxon>
        <taxon>Pseudomonadati</taxon>
        <taxon>Bacteroidota</taxon>
        <taxon>Sphingobacteriia</taxon>
        <taxon>Sphingobacteriales</taxon>
        <taxon>Sphingobacteriaceae</taxon>
        <taxon>Sphingobacterium</taxon>
    </lineage>
</organism>
<proteinExistence type="predicted"/>
<evidence type="ECO:0000313" key="2">
    <source>
        <dbReference type="Proteomes" id="UP001597418"/>
    </source>
</evidence>
<protein>
    <submittedName>
        <fullName evidence="1">DGQHR domain-containing protein</fullName>
    </submittedName>
</protein>
<dbReference type="Proteomes" id="UP001597418">
    <property type="component" value="Unassembled WGS sequence"/>
</dbReference>
<keyword evidence="2" id="KW-1185">Reference proteome</keyword>